<dbReference type="AlphaFoldDB" id="A0A016UXF6"/>
<feature type="transmembrane region" description="Helical" evidence="5">
    <location>
        <begin position="325"/>
        <end position="343"/>
    </location>
</feature>
<dbReference type="GO" id="GO:0016020">
    <property type="term" value="C:membrane"/>
    <property type="evidence" value="ECO:0007669"/>
    <property type="project" value="UniProtKB-SubCell"/>
</dbReference>
<reference evidence="8" key="1">
    <citation type="journal article" date="2015" name="Nat. Genet.">
        <title>The genome and transcriptome of the zoonotic hookworm Ancylostoma ceylanicum identify infection-specific gene families.</title>
        <authorList>
            <person name="Schwarz E.M."/>
            <person name="Hu Y."/>
            <person name="Antoshechkin I."/>
            <person name="Miller M.M."/>
            <person name="Sternberg P.W."/>
            <person name="Aroian R.V."/>
        </authorList>
    </citation>
    <scope>NUCLEOTIDE SEQUENCE</scope>
    <source>
        <strain evidence="8">HY135</strain>
    </source>
</reference>
<comment type="subcellular location">
    <subcellularLocation>
        <location evidence="1">Membrane</location>
        <topology evidence="1">Multi-pass membrane protein</topology>
    </subcellularLocation>
</comment>
<gene>
    <name evidence="7" type="primary">Acey_s0023.g670</name>
    <name evidence="7" type="synonym">Acey-Y47G6A.7</name>
    <name evidence="7" type="ORF">Y032_0023g670</name>
</gene>
<evidence type="ECO:0000256" key="1">
    <source>
        <dbReference type="ARBA" id="ARBA00004141"/>
    </source>
</evidence>
<dbReference type="InterPro" id="IPR037185">
    <property type="entry name" value="EmrE-like"/>
</dbReference>
<dbReference type="EMBL" id="JARK01001359">
    <property type="protein sequence ID" value="EYC19696.1"/>
    <property type="molecule type" value="Genomic_DNA"/>
</dbReference>
<keyword evidence="8" id="KW-1185">Reference proteome</keyword>
<accession>A0A016UXF6</accession>
<organism evidence="7 8">
    <name type="scientific">Ancylostoma ceylanicum</name>
    <dbReference type="NCBI Taxonomy" id="53326"/>
    <lineage>
        <taxon>Eukaryota</taxon>
        <taxon>Metazoa</taxon>
        <taxon>Ecdysozoa</taxon>
        <taxon>Nematoda</taxon>
        <taxon>Chromadorea</taxon>
        <taxon>Rhabditida</taxon>
        <taxon>Rhabditina</taxon>
        <taxon>Rhabditomorpha</taxon>
        <taxon>Strongyloidea</taxon>
        <taxon>Ancylostomatidae</taxon>
        <taxon>Ancylostomatinae</taxon>
        <taxon>Ancylostoma</taxon>
    </lineage>
</organism>
<evidence type="ECO:0000256" key="5">
    <source>
        <dbReference type="SAM" id="Phobius"/>
    </source>
</evidence>
<evidence type="ECO:0000256" key="3">
    <source>
        <dbReference type="ARBA" id="ARBA00022989"/>
    </source>
</evidence>
<dbReference type="PANTHER" id="PTHR11132">
    <property type="entry name" value="SOLUTE CARRIER FAMILY 35"/>
    <property type="match status" value="1"/>
</dbReference>
<feature type="transmembrane region" description="Helical" evidence="5">
    <location>
        <begin position="381"/>
        <end position="400"/>
    </location>
</feature>
<feature type="transmembrane region" description="Helical" evidence="5">
    <location>
        <begin position="224"/>
        <end position="243"/>
    </location>
</feature>
<feature type="transmembrane region" description="Helical" evidence="5">
    <location>
        <begin position="56"/>
        <end position="77"/>
    </location>
</feature>
<comment type="caution">
    <text evidence="7">The sequence shown here is derived from an EMBL/GenBank/DDBJ whole genome shotgun (WGS) entry which is preliminary data.</text>
</comment>
<keyword evidence="2 5" id="KW-0812">Transmembrane</keyword>
<dbReference type="Proteomes" id="UP000024635">
    <property type="component" value="Unassembled WGS sequence"/>
</dbReference>
<protein>
    <recommendedName>
        <fullName evidence="6">Sugar phosphate transporter domain-containing protein</fullName>
    </recommendedName>
</protein>
<dbReference type="SUPFAM" id="SSF103481">
    <property type="entry name" value="Multidrug resistance efflux transporter EmrE"/>
    <property type="match status" value="2"/>
</dbReference>
<evidence type="ECO:0000313" key="8">
    <source>
        <dbReference type="Proteomes" id="UP000024635"/>
    </source>
</evidence>
<keyword evidence="3 5" id="KW-1133">Transmembrane helix</keyword>
<evidence type="ECO:0000256" key="2">
    <source>
        <dbReference type="ARBA" id="ARBA00022692"/>
    </source>
</evidence>
<dbReference type="STRING" id="53326.A0A016UXF6"/>
<evidence type="ECO:0000313" key="7">
    <source>
        <dbReference type="EMBL" id="EYC19696.1"/>
    </source>
</evidence>
<dbReference type="OrthoDB" id="18894at2759"/>
<feature type="domain" description="Sugar phosphate transporter" evidence="6">
    <location>
        <begin position="129"/>
        <end position="397"/>
    </location>
</feature>
<name>A0A016UXF6_9BILA</name>
<evidence type="ECO:0000259" key="6">
    <source>
        <dbReference type="Pfam" id="PF03151"/>
    </source>
</evidence>
<dbReference type="InterPro" id="IPR004853">
    <property type="entry name" value="Sugar_P_trans_dom"/>
</dbReference>
<dbReference type="InterPro" id="IPR050186">
    <property type="entry name" value="TPT_transporter"/>
</dbReference>
<evidence type="ECO:0000256" key="4">
    <source>
        <dbReference type="ARBA" id="ARBA00023136"/>
    </source>
</evidence>
<feature type="transmembrane region" description="Helical" evidence="5">
    <location>
        <begin position="355"/>
        <end position="375"/>
    </location>
</feature>
<feature type="transmembrane region" description="Helical" evidence="5">
    <location>
        <begin position="196"/>
        <end position="217"/>
    </location>
</feature>
<proteinExistence type="predicted"/>
<keyword evidence="4 5" id="KW-0472">Membrane</keyword>
<sequence length="427" mass="48801">MMTYVPAEKPESPLWTRRDFDATTRQLTPSRWVVWRSLCCGRICRDLNNRPFTIDMVLKIALIALLYYPLSIGLTFYQKWFIKKILASRLTAHRLSHVAARMIMHRRRGAARQTGGGCRRQAFFGTTNYKLPLFVVCWHYIVKWLAAVCIRAIYEFFHKKRIRLHLKEQLRWLAPIGICASLDIGLSNWALEYVTVSLYTMAKSSSILFIVAFSLLLRLERWRPALGLETGLIATGLFLFTWHSSQLDLTGLLLVELAASCTGVRWTVSQLVMQREEQALNHPLDMVAHVQPWMLIPIVPLIIMFEGGELSYTTVLFYKQHYAPVQVTLLIICGGLLAFCMEMSEYLLLVNTSGITLNIFGIVKEVATLLLAHLLNNDRLSWVNLAGLVLCLSGMTLHGMSRKRQRSRPGSPQDDSRKLLMVEDVET</sequence>
<dbReference type="Pfam" id="PF03151">
    <property type="entry name" value="TPT"/>
    <property type="match status" value="1"/>
</dbReference>